<dbReference type="PROSITE" id="PS50931">
    <property type="entry name" value="HTH_LYSR"/>
    <property type="match status" value="1"/>
</dbReference>
<evidence type="ECO:0000313" key="7">
    <source>
        <dbReference type="Proteomes" id="UP001061862"/>
    </source>
</evidence>
<gene>
    <name evidence="6" type="ORF">N8A98_14665</name>
</gene>
<protein>
    <submittedName>
        <fullName evidence="6">LysR family transcriptional regulator</fullName>
    </submittedName>
</protein>
<proteinExistence type="inferred from homology"/>
<keyword evidence="2" id="KW-0805">Transcription regulation</keyword>
<accession>A0ABY6C8D1</accession>
<dbReference type="InterPro" id="IPR036388">
    <property type="entry name" value="WH-like_DNA-bd_sf"/>
</dbReference>
<reference evidence="6 7" key="1">
    <citation type="submission" date="2022-09" db="EMBL/GenBank/DDBJ databases">
        <title>Interaction between co-microsymbionts with complementary sets of symbiotic genes in legume-rhizobium systems.</title>
        <authorList>
            <person name="Safronova V."/>
            <person name="Sazanova A."/>
            <person name="Afonin A."/>
            <person name="Chirak E."/>
        </authorList>
    </citation>
    <scope>NUCLEOTIDE SEQUENCE [LARGE SCALE GENOMIC DNA]</scope>
    <source>
        <strain evidence="6 7">A18/4-1</strain>
    </source>
</reference>
<dbReference type="Gene3D" id="1.10.10.10">
    <property type="entry name" value="Winged helix-like DNA-binding domain superfamily/Winged helix DNA-binding domain"/>
    <property type="match status" value="1"/>
</dbReference>
<dbReference type="Pfam" id="PF00126">
    <property type="entry name" value="HTH_1"/>
    <property type="match status" value="1"/>
</dbReference>
<dbReference type="RefSeq" id="WP_262166386.1">
    <property type="nucleotide sequence ID" value="NZ_CP104965.1"/>
</dbReference>
<keyword evidence="3" id="KW-0238">DNA-binding</keyword>
<dbReference type="PRINTS" id="PR00039">
    <property type="entry name" value="HTHLYSR"/>
</dbReference>
<dbReference type="PANTHER" id="PTHR30537">
    <property type="entry name" value="HTH-TYPE TRANSCRIPTIONAL REGULATOR"/>
    <property type="match status" value="1"/>
</dbReference>
<dbReference type="CDD" id="cd08422">
    <property type="entry name" value="PBP2_CrgA_like"/>
    <property type="match status" value="1"/>
</dbReference>
<dbReference type="InterPro" id="IPR000847">
    <property type="entry name" value="LysR_HTH_N"/>
</dbReference>
<keyword evidence="7" id="KW-1185">Reference proteome</keyword>
<dbReference type="SUPFAM" id="SSF46785">
    <property type="entry name" value="Winged helix' DNA-binding domain"/>
    <property type="match status" value="1"/>
</dbReference>
<dbReference type="EMBL" id="CP104965">
    <property type="protein sequence ID" value="UXN68499.1"/>
    <property type="molecule type" value="Genomic_DNA"/>
</dbReference>
<comment type="similarity">
    <text evidence="1">Belongs to the LysR transcriptional regulatory family.</text>
</comment>
<evidence type="ECO:0000256" key="1">
    <source>
        <dbReference type="ARBA" id="ARBA00009437"/>
    </source>
</evidence>
<name>A0ABY6C8D1_9HYPH</name>
<dbReference type="InterPro" id="IPR005119">
    <property type="entry name" value="LysR_subst-bd"/>
</dbReference>
<dbReference type="PANTHER" id="PTHR30537:SF5">
    <property type="entry name" value="HTH-TYPE TRANSCRIPTIONAL ACTIVATOR TTDR-RELATED"/>
    <property type="match status" value="1"/>
</dbReference>
<evidence type="ECO:0000256" key="2">
    <source>
        <dbReference type="ARBA" id="ARBA00023015"/>
    </source>
</evidence>
<sequence>MDVLAAMGVFVRVAELGSLSAAGRDLKLSQPAVSQKISALEQHLGVRLVNRTTRQLALTEAGRTYYARAKPVLAAVDEAAELVAGAGAPLTGHLRIQAPTGFGQMYLADIAIAFQLEHPGLTFELMLDDRYVDLTEQAVDLALRFGTLRSSGLIARRFGTLRRILVAAPAYLARHGAPDTPEHLSTHRQVRFSGAAVDDTMPLTGPAGSLLVPVQTSFLANNTFVLTKALVAGLGLGGAQLPQIRAELAAGQLVQIMPDYQYAPLDVHAVYPTSHFVPAKVRLFVEHLRRALSEII</sequence>
<dbReference type="InterPro" id="IPR036390">
    <property type="entry name" value="WH_DNA-bd_sf"/>
</dbReference>
<feature type="domain" description="HTH lysR-type" evidence="5">
    <location>
        <begin position="1"/>
        <end position="59"/>
    </location>
</feature>
<dbReference type="InterPro" id="IPR058163">
    <property type="entry name" value="LysR-type_TF_proteobact-type"/>
</dbReference>
<evidence type="ECO:0000313" key="6">
    <source>
        <dbReference type="EMBL" id="UXN68499.1"/>
    </source>
</evidence>
<dbReference type="SUPFAM" id="SSF53850">
    <property type="entry name" value="Periplasmic binding protein-like II"/>
    <property type="match status" value="1"/>
</dbReference>
<evidence type="ECO:0000256" key="3">
    <source>
        <dbReference type="ARBA" id="ARBA00023125"/>
    </source>
</evidence>
<dbReference type="Gene3D" id="3.40.190.290">
    <property type="match status" value="1"/>
</dbReference>
<evidence type="ECO:0000259" key="5">
    <source>
        <dbReference type="PROSITE" id="PS50931"/>
    </source>
</evidence>
<organism evidence="6 7">
    <name type="scientific">Devosia neptuniae</name>
    <dbReference type="NCBI Taxonomy" id="191302"/>
    <lineage>
        <taxon>Bacteria</taxon>
        <taxon>Pseudomonadati</taxon>
        <taxon>Pseudomonadota</taxon>
        <taxon>Alphaproteobacteria</taxon>
        <taxon>Hyphomicrobiales</taxon>
        <taxon>Devosiaceae</taxon>
        <taxon>Devosia</taxon>
    </lineage>
</organism>
<evidence type="ECO:0000256" key="4">
    <source>
        <dbReference type="ARBA" id="ARBA00023163"/>
    </source>
</evidence>
<keyword evidence="4" id="KW-0804">Transcription</keyword>
<dbReference type="Proteomes" id="UP001061862">
    <property type="component" value="Chromosome"/>
</dbReference>
<dbReference type="Pfam" id="PF03466">
    <property type="entry name" value="LysR_substrate"/>
    <property type="match status" value="1"/>
</dbReference>